<feature type="transmembrane region" description="Helical" evidence="5">
    <location>
        <begin position="62"/>
        <end position="82"/>
    </location>
</feature>
<dbReference type="Gene3D" id="1.20.120.550">
    <property type="entry name" value="Membrane associated eicosanoid/glutathione metabolism-like domain"/>
    <property type="match status" value="1"/>
</dbReference>
<evidence type="ECO:0000256" key="5">
    <source>
        <dbReference type="SAM" id="Phobius"/>
    </source>
</evidence>
<dbReference type="Pfam" id="PF01124">
    <property type="entry name" value="MAPEG"/>
    <property type="match status" value="1"/>
</dbReference>
<keyword evidence="4 5" id="KW-0472">Membrane</keyword>
<proteinExistence type="predicted"/>
<dbReference type="InterPro" id="IPR001129">
    <property type="entry name" value="Membr-assoc_MAPEG"/>
</dbReference>
<evidence type="ECO:0000313" key="7">
    <source>
        <dbReference type="Proteomes" id="UP001230188"/>
    </source>
</evidence>
<gene>
    <name evidence="6" type="ORF">CTAYLR_000170</name>
</gene>
<comment type="subcellular location">
    <subcellularLocation>
        <location evidence="1">Membrane</location>
    </subcellularLocation>
</comment>
<feature type="transmembrane region" description="Helical" evidence="5">
    <location>
        <begin position="23"/>
        <end position="42"/>
    </location>
</feature>
<comment type="caution">
    <text evidence="6">The sequence shown here is derived from an EMBL/GenBank/DDBJ whole genome shotgun (WGS) entry which is preliminary data.</text>
</comment>
<evidence type="ECO:0000256" key="3">
    <source>
        <dbReference type="ARBA" id="ARBA00022989"/>
    </source>
</evidence>
<accession>A0AAD7UIY1</accession>
<dbReference type="Proteomes" id="UP001230188">
    <property type="component" value="Unassembled WGS sequence"/>
</dbReference>
<protein>
    <submittedName>
        <fullName evidence="6">Uncharacterized protein</fullName>
    </submittedName>
</protein>
<dbReference type="EMBL" id="JAQMWT010000314">
    <property type="protein sequence ID" value="KAJ8605659.1"/>
    <property type="molecule type" value="Genomic_DNA"/>
</dbReference>
<name>A0AAD7UIY1_9STRA</name>
<evidence type="ECO:0000313" key="6">
    <source>
        <dbReference type="EMBL" id="KAJ8605659.1"/>
    </source>
</evidence>
<dbReference type="AlphaFoldDB" id="A0AAD7UIY1"/>
<evidence type="ECO:0000256" key="1">
    <source>
        <dbReference type="ARBA" id="ARBA00004370"/>
    </source>
</evidence>
<evidence type="ECO:0000256" key="4">
    <source>
        <dbReference type="ARBA" id="ARBA00023136"/>
    </source>
</evidence>
<dbReference type="SUPFAM" id="SSF161084">
    <property type="entry name" value="MAPEG domain-like"/>
    <property type="match status" value="1"/>
</dbReference>
<feature type="transmembrane region" description="Helical" evidence="5">
    <location>
        <begin position="184"/>
        <end position="206"/>
    </location>
</feature>
<dbReference type="InterPro" id="IPR023352">
    <property type="entry name" value="MAPEG-like_dom_sf"/>
</dbReference>
<keyword evidence="3 5" id="KW-1133">Transmembrane helix</keyword>
<keyword evidence="7" id="KW-1185">Reference proteome</keyword>
<feature type="transmembrane region" description="Helical" evidence="5">
    <location>
        <begin position="137"/>
        <end position="164"/>
    </location>
</feature>
<organism evidence="6 7">
    <name type="scientific">Chrysophaeum taylorii</name>
    <dbReference type="NCBI Taxonomy" id="2483200"/>
    <lineage>
        <taxon>Eukaryota</taxon>
        <taxon>Sar</taxon>
        <taxon>Stramenopiles</taxon>
        <taxon>Ochrophyta</taxon>
        <taxon>Pelagophyceae</taxon>
        <taxon>Pelagomonadales</taxon>
        <taxon>Pelagomonadaceae</taxon>
        <taxon>Chrysophaeum</taxon>
    </lineage>
</organism>
<sequence>MMGSDNGDKLPEVKEPKTDIKPVVIFATVPLLLGVGIASAIYKFGATDKYDAKIQSLKAADLQWTFLALVVLGRCIVVVNLLPIVWKQRIMTVDAGNVRSNPFIYKAGDKTVLFANDGDIGAYNRANRSLQHMCENYGIVLASLFAASQVFAFPVFVLTCVFALGRILHLVGYTKGYGKHAPGFMLATFATNALEGMLVVAAMKAFN</sequence>
<dbReference type="GO" id="GO:0016020">
    <property type="term" value="C:membrane"/>
    <property type="evidence" value="ECO:0007669"/>
    <property type="project" value="UniProtKB-SubCell"/>
</dbReference>
<reference evidence="6" key="1">
    <citation type="submission" date="2023-01" db="EMBL/GenBank/DDBJ databases">
        <title>Metagenome sequencing of chrysophaentin producing Chrysophaeum taylorii.</title>
        <authorList>
            <person name="Davison J."/>
            <person name="Bewley C."/>
        </authorList>
    </citation>
    <scope>NUCLEOTIDE SEQUENCE</scope>
    <source>
        <strain evidence="6">NIES-1699</strain>
    </source>
</reference>
<evidence type="ECO:0000256" key="2">
    <source>
        <dbReference type="ARBA" id="ARBA00022692"/>
    </source>
</evidence>
<keyword evidence="2 5" id="KW-0812">Transmembrane</keyword>